<proteinExistence type="predicted"/>
<dbReference type="PRINTS" id="PR00248">
    <property type="entry name" value="GPCRMGR"/>
</dbReference>
<keyword evidence="4" id="KW-0297">G-protein coupled receptor</keyword>
<evidence type="ECO:0000313" key="13">
    <source>
        <dbReference type="Proteomes" id="UP000039324"/>
    </source>
</evidence>
<evidence type="ECO:0000259" key="11">
    <source>
        <dbReference type="PROSITE" id="PS50259"/>
    </source>
</evidence>
<name>A0A0G4IIA4_PLABS</name>
<dbReference type="InterPro" id="IPR028082">
    <property type="entry name" value="Peripla_BP_I"/>
</dbReference>
<dbReference type="OrthoDB" id="5597995at2759"/>
<dbReference type="InterPro" id="IPR000337">
    <property type="entry name" value="GPCR_3"/>
</dbReference>
<comment type="subcellular location">
    <subcellularLocation>
        <location evidence="1">Membrane</location>
        <topology evidence="1">Multi-pass membrane protein</topology>
    </subcellularLocation>
</comment>
<feature type="transmembrane region" description="Helical" evidence="10">
    <location>
        <begin position="445"/>
        <end position="464"/>
    </location>
</feature>
<evidence type="ECO:0000256" key="1">
    <source>
        <dbReference type="ARBA" id="ARBA00004141"/>
    </source>
</evidence>
<keyword evidence="7" id="KW-0325">Glycoprotein</keyword>
<feature type="compositionally biased region" description="Basic and acidic residues" evidence="9">
    <location>
        <begin position="1384"/>
        <end position="1394"/>
    </location>
</feature>
<feature type="transmembrane region" description="Helical" evidence="10">
    <location>
        <begin position="485"/>
        <end position="509"/>
    </location>
</feature>
<feature type="domain" description="G-protein coupled receptors family 3 profile" evidence="11">
    <location>
        <begin position="376"/>
        <end position="639"/>
    </location>
</feature>
<feature type="region of interest" description="Disordered" evidence="9">
    <location>
        <begin position="649"/>
        <end position="682"/>
    </location>
</feature>
<dbReference type="Gene3D" id="3.40.50.2300">
    <property type="match status" value="4"/>
</dbReference>
<evidence type="ECO:0000256" key="7">
    <source>
        <dbReference type="ARBA" id="ARBA00023180"/>
    </source>
</evidence>
<evidence type="ECO:0000313" key="12">
    <source>
        <dbReference type="EMBL" id="CEO94938.1"/>
    </source>
</evidence>
<evidence type="ECO:0000256" key="6">
    <source>
        <dbReference type="ARBA" id="ARBA00023170"/>
    </source>
</evidence>
<feature type="transmembrane region" description="Helical" evidence="10">
    <location>
        <begin position="612"/>
        <end position="632"/>
    </location>
</feature>
<keyword evidence="6" id="KW-0675">Receptor</keyword>
<dbReference type="PROSITE" id="PS50259">
    <property type="entry name" value="G_PROTEIN_RECEP_F3_4"/>
    <property type="match status" value="2"/>
</dbReference>
<dbReference type="InterPro" id="IPR002455">
    <property type="entry name" value="GPCR3_GABA-B"/>
</dbReference>
<feature type="transmembrane region" description="Helical" evidence="10">
    <location>
        <begin position="406"/>
        <end position="425"/>
    </location>
</feature>
<keyword evidence="2 10" id="KW-0812">Transmembrane</keyword>
<evidence type="ECO:0000256" key="8">
    <source>
        <dbReference type="ARBA" id="ARBA00023224"/>
    </source>
</evidence>
<dbReference type="GO" id="GO:0038039">
    <property type="term" value="C:G protein-coupled receptor heterodimeric complex"/>
    <property type="evidence" value="ECO:0007669"/>
    <property type="project" value="TreeGrafter"/>
</dbReference>
<dbReference type="SUPFAM" id="SSF53822">
    <property type="entry name" value="Periplasmic binding protein-like I"/>
    <property type="match status" value="2"/>
</dbReference>
<feature type="transmembrane region" description="Helical" evidence="10">
    <location>
        <begin position="1211"/>
        <end position="1235"/>
    </location>
</feature>
<protein>
    <recommendedName>
        <fullName evidence="11">G-protein coupled receptors family 3 profile domain-containing protein</fullName>
    </recommendedName>
</protein>
<sequence length="1429" mass="154000">MQATKAFFCTALTNDSMDLPPRVPVLIGPSYSSQAIMFAHLANLNGLPMVTQRFTYSAIHRLRCAAQISPTATSPVLSDKSLYGTFSRMFPPDNFQGKALAQTVQYFGWNVVCAISTSDTYGSSLMNVFVREAGTRNITVATAIQFSSAADPTDQLQRILSTGVRVIVMPMLSGDAKTVLTVAAKLGMTTSQYVWLGTDGIAGWMDPSIFEGVLATSGLVDHSTTAYQQMTAQFTANYNSNPGLGHPVLADTGAFLYDAIHFGFYTLYKMDQAGVPWTRTNVLQWIRQTTMNGSTGTIVMDANGDRLGAYSLYNVQKQPDGTLAWVAAATVYQTNIVKTLPFVFSQGRTTVPVAVPIAMSVQLGPSSAAVGAMVSLGGIGIAAALGILAFNVYYRNLRYIKMSTPILNDIIIVGCIVAYICQILLAVSGSITDVKAYADNCTTRIVLLTTSFSLSFGVLFSKTYRVAMIFGSGEMRVVKIKNSQLLSYVIVLLLADFVVLVVWMSTWPITTVVTTLPSYPNPADPSDSLINPFVLSCTSTNMSTFLTTIYVYKGLLVGVGAILALKTSHVNIPALNDSRQIGLAIYTSGLISVNRCSVPSTDHQPGQPDASLLLGGFAIFLATTATLLILFVPKIVAVFSGIAQQQTETHHTDLQNEPNRTTAGSQESKTSPDGARTPDKYKTYPCDQMPPLPLAQVVELALVNNLDEDAGRRIVEIAVDDVQAKGWFPGKTVRIRWQDSNYDGLQATKAFFCTALTNDSMALPPRVPILIGSSYSSQALMFAHLANLNGLPMISPWASSPVLSDKTLYGTFSRVFPPDNFQGKALAQVVEHFGWKIVCAISTSDTYGSSLMNVFVREAAIRNITVATAIQFSNAADPTDQLQRILSTGVRVIVMPMLSDDARTVLTVAARLGLTTSEYVWLGSDGISGWMDPSIFEGILATGGYVDETLPAFRAMSAKFTANYNSDPSLGNPVMPDTSAFLYDAIQLGFYTLYKMDQAAVPWTRANVLQWIRQTTMNGTTGTIVMDANGDRLGSYSLYNVQKQGDGTLAWVSAAAVTDTSVEQSAPFVFAEGRTTVPVAFPVPVDVQLRPSSGAIGAVIAFGVLGIVTALGILTFNVYYRNLRYIKMSTPVLNDIIIIGCMIAYLCQILLALSGTITDANAYAHNCTARIVLLTISFSLSFGVLFSKTYRVAMIFGSGEMRIVKIRNWQLLSYVLVLLFVDSIILVVWMSSWPITTVSTTLPSYPNPADPSNSIVYPFVLSCTSTNMGTFLTTIYVYKGLLIGIGATLALKTSHVNIPALNDSKQIGLAIYTSGLISVMVIPILGFIQPGQPDASLLLSGFAIFLATTATLLILFVPKIMAVASGTAQLQTETHYTAGQQQKEAQHTVPEDQTPKALSGSETPPEKYKVPSYAFASNQVAPEPVGSPQ</sequence>
<dbReference type="InterPro" id="IPR001828">
    <property type="entry name" value="ANF_lig-bd_rcpt"/>
</dbReference>
<feature type="transmembrane region" description="Helical" evidence="10">
    <location>
        <begin position="1095"/>
        <end position="1120"/>
    </location>
</feature>
<dbReference type="PRINTS" id="PR01176">
    <property type="entry name" value="GABABRECEPTR"/>
</dbReference>
<evidence type="ECO:0000256" key="3">
    <source>
        <dbReference type="ARBA" id="ARBA00022989"/>
    </source>
</evidence>
<organism evidence="12 13">
    <name type="scientific">Plasmodiophora brassicae</name>
    <name type="common">Clubroot disease agent</name>
    <dbReference type="NCBI Taxonomy" id="37360"/>
    <lineage>
        <taxon>Eukaryota</taxon>
        <taxon>Sar</taxon>
        <taxon>Rhizaria</taxon>
        <taxon>Endomyxa</taxon>
        <taxon>Phytomyxea</taxon>
        <taxon>Plasmodiophorida</taxon>
        <taxon>Plasmodiophoridae</taxon>
        <taxon>Plasmodiophora</taxon>
    </lineage>
</organism>
<evidence type="ECO:0000256" key="9">
    <source>
        <dbReference type="SAM" id="MobiDB-lite"/>
    </source>
</evidence>
<feature type="transmembrane region" description="Helical" evidence="10">
    <location>
        <begin position="1132"/>
        <end position="1151"/>
    </location>
</feature>
<accession>A0A0G4IIA4</accession>
<keyword evidence="5 10" id="KW-0472">Membrane</keyword>
<evidence type="ECO:0000256" key="2">
    <source>
        <dbReference type="ARBA" id="ARBA00022692"/>
    </source>
</evidence>
<dbReference type="CDD" id="cd15047">
    <property type="entry name" value="7tmC_GABA-B-like"/>
    <property type="match status" value="2"/>
</dbReference>
<dbReference type="GO" id="GO:0007214">
    <property type="term" value="P:gamma-aminobutyric acid signaling pathway"/>
    <property type="evidence" value="ECO:0007669"/>
    <property type="project" value="TreeGrafter"/>
</dbReference>
<evidence type="ECO:0000256" key="5">
    <source>
        <dbReference type="ARBA" id="ARBA00023136"/>
    </source>
</evidence>
<dbReference type="GO" id="GO:0004965">
    <property type="term" value="F:G protein-coupled GABA receptor activity"/>
    <property type="evidence" value="ECO:0007669"/>
    <property type="project" value="InterPro"/>
</dbReference>
<dbReference type="STRING" id="37360.A0A0G4IIA4"/>
<feature type="domain" description="G-protein coupled receptors family 3 profile" evidence="11">
    <location>
        <begin position="1102"/>
        <end position="1363"/>
    </location>
</feature>
<dbReference type="Pfam" id="PF01094">
    <property type="entry name" value="ANF_receptor"/>
    <property type="match status" value="2"/>
</dbReference>
<feature type="transmembrane region" description="Helical" evidence="10">
    <location>
        <begin position="1171"/>
        <end position="1190"/>
    </location>
</feature>
<dbReference type="EMBL" id="CDSF01000002">
    <property type="protein sequence ID" value="CEO94938.1"/>
    <property type="molecule type" value="Genomic_DNA"/>
</dbReference>
<feature type="transmembrane region" description="Helical" evidence="10">
    <location>
        <begin position="1309"/>
        <end position="1329"/>
    </location>
</feature>
<reference evidence="12 13" key="1">
    <citation type="submission" date="2015-02" db="EMBL/GenBank/DDBJ databases">
        <authorList>
            <person name="Chooi Y.-H."/>
        </authorList>
    </citation>
    <scope>NUCLEOTIDE SEQUENCE [LARGE SCALE GENOMIC DNA]</scope>
    <source>
        <strain evidence="12">E3</strain>
    </source>
</reference>
<dbReference type="InterPro" id="IPR017978">
    <property type="entry name" value="GPCR_3_C"/>
</dbReference>
<keyword evidence="13" id="KW-1185">Reference proteome</keyword>
<dbReference type="PANTHER" id="PTHR10519">
    <property type="entry name" value="GABA-B RECEPTOR"/>
    <property type="match status" value="1"/>
</dbReference>
<keyword evidence="3 10" id="KW-1133">Transmembrane helix</keyword>
<dbReference type="Pfam" id="PF00003">
    <property type="entry name" value="7tm_3"/>
    <property type="match status" value="2"/>
</dbReference>
<evidence type="ECO:0000256" key="4">
    <source>
        <dbReference type="ARBA" id="ARBA00023040"/>
    </source>
</evidence>
<feature type="compositionally biased region" description="Polar residues" evidence="9">
    <location>
        <begin position="655"/>
        <end position="671"/>
    </location>
</feature>
<dbReference type="PRINTS" id="PR01177">
    <property type="entry name" value="GABAB1RECPTR"/>
</dbReference>
<evidence type="ECO:0000256" key="10">
    <source>
        <dbReference type="SAM" id="Phobius"/>
    </source>
</evidence>
<gene>
    <name evidence="12" type="ORF">PBRA_003751</name>
</gene>
<feature type="transmembrane region" description="Helical" evidence="10">
    <location>
        <begin position="369"/>
        <end position="394"/>
    </location>
</feature>
<feature type="transmembrane region" description="Helical" evidence="10">
    <location>
        <begin position="1335"/>
        <end position="1357"/>
    </location>
</feature>
<dbReference type="Proteomes" id="UP000039324">
    <property type="component" value="Unassembled WGS sequence"/>
</dbReference>
<keyword evidence="8" id="KW-0807">Transducer</keyword>
<dbReference type="PANTHER" id="PTHR10519:SF20">
    <property type="entry name" value="G-PROTEIN COUPLED RECEPTOR 156-RELATED"/>
    <property type="match status" value="1"/>
</dbReference>
<feature type="region of interest" description="Disordered" evidence="9">
    <location>
        <begin position="1375"/>
        <end position="1408"/>
    </location>
</feature>